<dbReference type="OrthoDB" id="44224at2157"/>
<proteinExistence type="predicted"/>
<dbReference type="EMBL" id="WFIY01000004">
    <property type="protein sequence ID" value="MUM65965.1"/>
    <property type="molecule type" value="Genomic_DNA"/>
</dbReference>
<name>A0A6A9QI23_ACIIN</name>
<dbReference type="Proteomes" id="UP000440125">
    <property type="component" value="Unassembled WGS sequence"/>
</dbReference>
<keyword evidence="2" id="KW-1185">Reference proteome</keyword>
<protein>
    <submittedName>
        <fullName evidence="1">Uncharacterized protein</fullName>
    </submittedName>
</protein>
<sequence length="203" mass="23837">MQDINVLNDILKQENIPVDITPVYLSWIFFHELTHHVLEDMRVSTYLDLGTSGKIYDTEDEKLCEYAAFILTGQLVEKCLISSIDFNKNSNKISFSYLYNNPNIIDSNGYILGYPLPGFFLEHPLNQNYQIDAKNLRKYIHDMLALLYYYYHLDKDPMYNPEVPDWVDPKLFTQYLAQNLSVVLDSAWSPKHLPSVYTRVFYI</sequence>
<evidence type="ECO:0000313" key="2">
    <source>
        <dbReference type="Proteomes" id="UP000440125"/>
    </source>
</evidence>
<reference evidence="1 2" key="1">
    <citation type="submission" date="2019-10" db="EMBL/GenBank/DDBJ databases">
        <title>Genome Sequences from Six Type Strain Members of the Archaeal Family Sulfolobaceae: Acidianus ambivalens, Acidianus infernus, Metallosphaera prunae, Stygiolobus azoricus, Sulfolobus metallicus, and Sulfurisphaera ohwakuensis.</title>
        <authorList>
            <person name="Counts J.A."/>
            <person name="Kelly R.M."/>
        </authorList>
    </citation>
    <scope>NUCLEOTIDE SEQUENCE [LARGE SCALE GENOMIC DNA]</scope>
    <source>
        <strain evidence="1 2">DSM 3191</strain>
    </source>
</reference>
<accession>A0A6A9QI23</accession>
<gene>
    <name evidence="1" type="ORF">D1867_12165</name>
</gene>
<dbReference type="AlphaFoldDB" id="A0A6A9QI23"/>
<comment type="caution">
    <text evidence="1">The sequence shown here is derived from an EMBL/GenBank/DDBJ whole genome shotgun (WGS) entry which is preliminary data.</text>
</comment>
<dbReference type="RefSeq" id="WP_155864346.1">
    <property type="nucleotide sequence ID" value="NZ_WFIY01000004.1"/>
</dbReference>
<evidence type="ECO:0000313" key="1">
    <source>
        <dbReference type="EMBL" id="MUM65965.1"/>
    </source>
</evidence>
<organism evidence="1 2">
    <name type="scientific">Acidianus infernus</name>
    <dbReference type="NCBI Taxonomy" id="12915"/>
    <lineage>
        <taxon>Archaea</taxon>
        <taxon>Thermoproteota</taxon>
        <taxon>Thermoprotei</taxon>
        <taxon>Sulfolobales</taxon>
        <taxon>Sulfolobaceae</taxon>
        <taxon>Acidianus</taxon>
    </lineage>
</organism>